<dbReference type="SUPFAM" id="SSF52540">
    <property type="entry name" value="P-loop containing nucleoside triphosphate hydrolases"/>
    <property type="match status" value="1"/>
</dbReference>
<dbReference type="EMBL" id="BAABBO010000001">
    <property type="protein sequence ID" value="GAA3947452.1"/>
    <property type="molecule type" value="Genomic_DNA"/>
</dbReference>
<evidence type="ECO:0000256" key="15">
    <source>
        <dbReference type="HAMAP-Rule" id="MF_01485"/>
    </source>
</evidence>
<comment type="similarity">
    <text evidence="15">Belongs to the helicase family. UvrD subfamily.</text>
</comment>
<dbReference type="Pfam" id="PF00580">
    <property type="entry name" value="UvrD-helicase"/>
    <property type="match status" value="1"/>
</dbReference>
<dbReference type="Gene3D" id="1.10.486.10">
    <property type="entry name" value="PCRA, domain 4"/>
    <property type="match status" value="1"/>
</dbReference>
<dbReference type="Gene3D" id="3.40.50.300">
    <property type="entry name" value="P-loop containing nucleotide triphosphate hydrolases"/>
    <property type="match status" value="2"/>
</dbReference>
<evidence type="ECO:0000256" key="2">
    <source>
        <dbReference type="ARBA" id="ARBA00022723"/>
    </source>
</evidence>
<organism evidence="20 21">
    <name type="scientific">Allohahella marinimesophila</name>
    <dbReference type="NCBI Taxonomy" id="1054972"/>
    <lineage>
        <taxon>Bacteria</taxon>
        <taxon>Pseudomonadati</taxon>
        <taxon>Pseudomonadota</taxon>
        <taxon>Gammaproteobacteria</taxon>
        <taxon>Oceanospirillales</taxon>
        <taxon>Hahellaceae</taxon>
        <taxon>Allohahella</taxon>
    </lineage>
</organism>
<evidence type="ECO:0000313" key="20">
    <source>
        <dbReference type="EMBL" id="GAA3947452.1"/>
    </source>
</evidence>
<evidence type="ECO:0000259" key="18">
    <source>
        <dbReference type="PROSITE" id="PS51198"/>
    </source>
</evidence>
<dbReference type="SUPFAM" id="SSF52980">
    <property type="entry name" value="Restriction endonuclease-like"/>
    <property type="match status" value="1"/>
</dbReference>
<comment type="subunit">
    <text evidence="15">Heterotrimer of RecB, RecC and RecD. All subunits contribute to DNA-binding. Interacts with RecA.</text>
</comment>
<keyword evidence="7 15" id="KW-0269">Exonuclease</keyword>
<keyword evidence="3 15" id="KW-0547">Nucleotide-binding</keyword>
<dbReference type="PROSITE" id="PS51217">
    <property type="entry name" value="UVRD_HELICASE_CTER"/>
    <property type="match status" value="1"/>
</dbReference>
<comment type="function">
    <text evidence="15">A helicase/nuclease that prepares dsDNA breaks (DSB) for recombinational DNA repair. Binds to DSBs and unwinds DNA via a highly rapid and processive ATP-dependent bidirectional helicase activity. Unwinds dsDNA until it encounters a Chi (crossover hotspot instigator) sequence from the 3' direction. Cuts ssDNA a few nucleotides 3' to the Chi site. The properties and activities of the enzyme are changed at Chi. The Chi-altered holoenzyme produces a long 3'-ssDNA overhang and facilitates RecA-binding to the ssDNA for homologous DNA recombination and repair. Holoenzyme degrades any linearized DNA that is unable to undergo homologous recombination. In the holoenzyme this subunit contributes ATPase, 3'-5' helicase, exonuclease activity and loads RecA onto ssDNA.</text>
</comment>
<dbReference type="Proteomes" id="UP001501337">
    <property type="component" value="Unassembled WGS sequence"/>
</dbReference>
<keyword evidence="8 15" id="KW-0067">ATP-binding</keyword>
<evidence type="ECO:0000256" key="8">
    <source>
        <dbReference type="ARBA" id="ARBA00022840"/>
    </source>
</evidence>
<keyword evidence="4 15" id="KW-0227">DNA damage</keyword>
<dbReference type="PROSITE" id="PS51198">
    <property type="entry name" value="UVRD_HELICASE_ATP_BIND"/>
    <property type="match status" value="1"/>
</dbReference>
<evidence type="ECO:0000256" key="6">
    <source>
        <dbReference type="ARBA" id="ARBA00022806"/>
    </source>
</evidence>
<keyword evidence="5 15" id="KW-0378">Hydrolase</keyword>
<feature type="region of interest" description="Disordered" evidence="17">
    <location>
        <begin position="958"/>
        <end position="993"/>
    </location>
</feature>
<dbReference type="NCBIfam" id="TIGR00609">
    <property type="entry name" value="recB"/>
    <property type="match status" value="1"/>
</dbReference>
<evidence type="ECO:0000256" key="13">
    <source>
        <dbReference type="ARBA" id="ARBA00034617"/>
    </source>
</evidence>
<evidence type="ECO:0000256" key="9">
    <source>
        <dbReference type="ARBA" id="ARBA00022842"/>
    </source>
</evidence>
<keyword evidence="1 15" id="KW-0540">Nuclease</keyword>
<dbReference type="InterPro" id="IPR014016">
    <property type="entry name" value="UvrD-like_ATP-bd"/>
</dbReference>
<dbReference type="InterPro" id="IPR011604">
    <property type="entry name" value="PDDEXK-like_dom_sf"/>
</dbReference>
<comment type="caution">
    <text evidence="15">Lacks conserved residue(s) required for the propagation of feature annotation.</text>
</comment>
<feature type="region of interest" description="Nuclease activity, interacts with RecD and RecA" evidence="15">
    <location>
        <begin position="945"/>
        <end position="1051"/>
    </location>
</feature>
<evidence type="ECO:0000256" key="7">
    <source>
        <dbReference type="ARBA" id="ARBA00022839"/>
    </source>
</evidence>
<name>A0ABP7NHS3_9GAMM</name>
<keyword evidence="12 15" id="KW-0413">Isomerase</keyword>
<gene>
    <name evidence="15 20" type="primary">recB</name>
    <name evidence="20" type="ORF">GCM10022278_03330</name>
</gene>
<evidence type="ECO:0000259" key="19">
    <source>
        <dbReference type="PROSITE" id="PS51217"/>
    </source>
</evidence>
<evidence type="ECO:0000256" key="4">
    <source>
        <dbReference type="ARBA" id="ARBA00022763"/>
    </source>
</evidence>
<proteinExistence type="inferred from homology"/>
<reference evidence="21" key="1">
    <citation type="journal article" date="2019" name="Int. J. Syst. Evol. Microbiol.">
        <title>The Global Catalogue of Microorganisms (GCM) 10K type strain sequencing project: providing services to taxonomists for standard genome sequencing and annotation.</title>
        <authorList>
            <consortium name="The Broad Institute Genomics Platform"/>
            <consortium name="The Broad Institute Genome Sequencing Center for Infectious Disease"/>
            <person name="Wu L."/>
            <person name="Ma J."/>
        </authorList>
    </citation>
    <scope>NUCLEOTIDE SEQUENCE [LARGE SCALE GENOMIC DNA]</scope>
    <source>
        <strain evidence="21">JCM 17555</strain>
    </source>
</reference>
<dbReference type="EC" id="5.6.2.4" evidence="15"/>
<dbReference type="InterPro" id="IPR004586">
    <property type="entry name" value="RecB"/>
</dbReference>
<dbReference type="Gene3D" id="3.90.320.10">
    <property type="match status" value="1"/>
</dbReference>
<protein>
    <recommendedName>
        <fullName evidence="15">RecBCD enzyme subunit RecB</fullName>
        <ecNumber evidence="15">3.1.11.5</ecNumber>
        <ecNumber evidence="15">5.6.2.4</ecNumber>
    </recommendedName>
    <alternativeName>
        <fullName evidence="15">DNA 3'-5' helicase subunit RecB</fullName>
    </alternativeName>
    <alternativeName>
        <fullName evidence="15">Exonuclease V subunit RecB</fullName>
        <shortName evidence="15">ExoV subunit RecB</shortName>
    </alternativeName>
    <alternativeName>
        <fullName evidence="15">Helicase/nuclease RecBCD subunit RecB</fullName>
    </alternativeName>
</protein>
<dbReference type="InterPro" id="IPR027417">
    <property type="entry name" value="P-loop_NTPase"/>
</dbReference>
<comment type="miscellaneous">
    <text evidence="15">In the RecBCD complex, RecB has a slow 3'-5' helicase, an exonuclease activity and loads RecA onto ssDNA, RecD has a fast 5'-3' helicase activity, while RecC stimulates the ATPase and processivity of the RecB helicase and contributes to recognition of the Chi site.</text>
</comment>
<dbReference type="InterPro" id="IPR000212">
    <property type="entry name" value="DNA_helicase_UvrD/REP"/>
</dbReference>
<evidence type="ECO:0000256" key="14">
    <source>
        <dbReference type="ARBA" id="ARBA00048988"/>
    </source>
</evidence>
<dbReference type="PANTHER" id="PTHR11070:SF23">
    <property type="entry name" value="RECBCD ENZYME SUBUNIT RECB"/>
    <property type="match status" value="1"/>
</dbReference>
<dbReference type="RefSeq" id="WP_344802622.1">
    <property type="nucleotide sequence ID" value="NZ_BAABBO010000001.1"/>
</dbReference>
<dbReference type="InterPro" id="IPR011335">
    <property type="entry name" value="Restrct_endonuc-II-like"/>
</dbReference>
<dbReference type="InterPro" id="IPR014017">
    <property type="entry name" value="DNA_helicase_UvrD-like_C"/>
</dbReference>
<keyword evidence="2" id="KW-0479">Metal-binding</keyword>
<comment type="caution">
    <text evidence="20">The sequence shown here is derived from an EMBL/GenBank/DDBJ whole genome shotgun (WGS) entry which is preliminary data.</text>
</comment>
<comment type="catalytic activity">
    <reaction evidence="15">
        <text>Exonucleolytic cleavage (in the presence of ATP) in either 5'- to 3'- or 3'- to 5'-direction to yield 5'-phosphooligonucleotides.</text>
        <dbReference type="EC" id="3.1.11.5"/>
    </reaction>
</comment>
<comment type="domain">
    <text evidence="15">The C-terminal domain has nuclease activity and interacts with RecD. It interacts with RecA, facilitating its loading onto ssDNA.</text>
</comment>
<dbReference type="PANTHER" id="PTHR11070">
    <property type="entry name" value="UVRD / RECB / PCRA DNA HELICASE FAMILY MEMBER"/>
    <property type="match status" value="1"/>
</dbReference>
<keyword evidence="6 15" id="KW-0347">Helicase</keyword>
<evidence type="ECO:0000256" key="17">
    <source>
        <dbReference type="SAM" id="MobiDB-lite"/>
    </source>
</evidence>
<comment type="catalytic activity">
    <reaction evidence="13 15">
        <text>Couples ATP hydrolysis with the unwinding of duplex DNA by translocating in the 3'-5' direction.</text>
        <dbReference type="EC" id="5.6.2.4"/>
    </reaction>
</comment>
<evidence type="ECO:0000256" key="1">
    <source>
        <dbReference type="ARBA" id="ARBA00022722"/>
    </source>
</evidence>
<feature type="domain" description="UvrD-like helicase ATP-binding" evidence="18">
    <location>
        <begin position="6"/>
        <end position="487"/>
    </location>
</feature>
<accession>A0ABP7NHS3</accession>
<keyword evidence="21" id="KW-1185">Reference proteome</keyword>
<dbReference type="Pfam" id="PF13361">
    <property type="entry name" value="UvrD_C"/>
    <property type="match status" value="1"/>
</dbReference>
<dbReference type="Gene3D" id="1.10.3170.10">
    <property type="entry name" value="Recbcd, chain B, domain 2"/>
    <property type="match status" value="1"/>
</dbReference>
<dbReference type="EC" id="3.1.11.5" evidence="15"/>
<evidence type="ECO:0000256" key="10">
    <source>
        <dbReference type="ARBA" id="ARBA00023125"/>
    </source>
</evidence>
<evidence type="ECO:0000313" key="21">
    <source>
        <dbReference type="Proteomes" id="UP001501337"/>
    </source>
</evidence>
<feature type="region of interest" description="DNA-binding and helicase activity, interacts with RecC" evidence="15">
    <location>
        <begin position="1"/>
        <end position="894"/>
    </location>
</feature>
<keyword evidence="9" id="KW-0460">Magnesium</keyword>
<feature type="domain" description="UvrD-like helicase C-terminal" evidence="19">
    <location>
        <begin position="488"/>
        <end position="795"/>
    </location>
</feature>
<evidence type="ECO:0000256" key="16">
    <source>
        <dbReference type="PROSITE-ProRule" id="PRU00560"/>
    </source>
</evidence>
<sequence length="1051" mass="116406">MSTPSTPVIQRLDPLRFPLHGSRLIEASAGTGKTFTIAFLYVRLVLGHRDDGSLQEGLTPPEILVVTFTDAAAKELRDRIRSRLVEAAACFSETAETNKPDPLLVGLRQEIPPEDWSACARKLQRAAEWMDEAAVSTIHAWCNRMLGEHAFASGSFFRQTLQTDLSSVMTEAVRDYWRTHIYQLAPSCVGDIHDHWKTPEALLDDIVPRLGFEEMSGRDDEASSLVDIINTVNEERQQKATAHKQPWLEWLPDLEARFAAVQKQKLFDGRKLRADSCTRWLAAIREWLEDDSRCELGLTVSAYERFTPAGLQEAVKTPDKRCDELVSHPAWESLKLIRDSGRWLPSCRSPSLMHAVTWVRRRLEQEKQRRAELGFDDILLHLNKALLGHGGQALADIIRAQFPVAMIDEFQDTDPVQYSIFEQIYRIGDGSEIDASDTNVSEGGIFLIGDPKQAIYAFRNADIFTYLKARRATTGRHYSLDTNFRSTPAMVSAVNQVFSQADEALPRAAFMFGKPADNQLPFVSVSAREPETVWVDGDMASAALSVWTMADDENGKGVSKGHYVEHLSEACATNIVQLLNRAELGQVGFQKGEKFTALKAGDIAVLVNKGKEAVAVRQALRQRGVPSVYLSDRESVLDTAQAREIRYWLAACADPLQLGLLRAALATPSMGISDAYLAALNEDELLMEDEIDRFTTLGDIWQSQGVLPMLRALLIEFGIPGRLIGGADGERQLTDLLHIAEVLQQASANIEGRHGLIRHYVNMLENTPGNSELLQVRLESDADVVQVITVHKSKGLEYPLVFLPFAINFRPVQKKDSLIKWHDDSGQLHMGHGKDDVPITLADDERLAEDVRKLYVALTRARFRTWVGVADTRDWDRSGLGYLTGSTPSKETLSEALQSIAGGTVSADGAIVVEPVPEPDSVSISEKSLASLGPALTPQRVAREHWWIASYSAIASRLPTPDSSQEATAGDEFTEDQSTIPASGHPGDTRHHEFPRGAVAGVFLHGLLEWVAERGFLAVASGEASDEMRDMLRRRCFPRGWDIGSTPSNAG</sequence>
<evidence type="ECO:0000256" key="5">
    <source>
        <dbReference type="ARBA" id="ARBA00022801"/>
    </source>
</evidence>
<feature type="binding site" evidence="16">
    <location>
        <begin position="27"/>
        <end position="34"/>
    </location>
    <ligand>
        <name>ATP</name>
        <dbReference type="ChEBI" id="CHEBI:30616"/>
    </ligand>
</feature>
<comment type="catalytic activity">
    <reaction evidence="14 15">
        <text>ATP + H2O = ADP + phosphate + H(+)</text>
        <dbReference type="Rhea" id="RHEA:13065"/>
        <dbReference type="ChEBI" id="CHEBI:15377"/>
        <dbReference type="ChEBI" id="CHEBI:15378"/>
        <dbReference type="ChEBI" id="CHEBI:30616"/>
        <dbReference type="ChEBI" id="CHEBI:43474"/>
        <dbReference type="ChEBI" id="CHEBI:456216"/>
        <dbReference type="EC" id="5.6.2.4"/>
    </reaction>
</comment>
<evidence type="ECO:0000256" key="12">
    <source>
        <dbReference type="ARBA" id="ARBA00023235"/>
    </source>
</evidence>
<comment type="domain">
    <text evidence="15">The N-terminal DNA-binding domain is a ssDNA-dependent ATPase and has ATP-dependent 3'-5' helicase function. This domain interacts with RecC.</text>
</comment>
<keyword evidence="11 15" id="KW-0234">DNA repair</keyword>
<evidence type="ECO:0000256" key="3">
    <source>
        <dbReference type="ARBA" id="ARBA00022741"/>
    </source>
</evidence>
<evidence type="ECO:0000256" key="11">
    <source>
        <dbReference type="ARBA" id="ARBA00023204"/>
    </source>
</evidence>
<dbReference type="HAMAP" id="MF_01485">
    <property type="entry name" value="RecB"/>
    <property type="match status" value="1"/>
</dbReference>
<keyword evidence="10 15" id="KW-0238">DNA-binding</keyword>